<dbReference type="AlphaFoldDB" id="A0A8H6K5U0"/>
<feature type="region of interest" description="Disordered" evidence="1">
    <location>
        <begin position="1"/>
        <end position="78"/>
    </location>
</feature>
<proteinExistence type="predicted"/>
<evidence type="ECO:0000313" key="2">
    <source>
        <dbReference type="EMBL" id="KAF6825419.1"/>
    </source>
</evidence>
<dbReference type="EMBL" id="WIGO01000174">
    <property type="protein sequence ID" value="KAF6825419.1"/>
    <property type="molecule type" value="Genomic_DNA"/>
</dbReference>
<evidence type="ECO:0000313" key="3">
    <source>
        <dbReference type="Proteomes" id="UP000654918"/>
    </source>
</evidence>
<evidence type="ECO:0000256" key="1">
    <source>
        <dbReference type="SAM" id="MobiDB-lite"/>
    </source>
</evidence>
<comment type="caution">
    <text evidence="2">The sequence shown here is derived from an EMBL/GenBank/DDBJ whole genome shotgun (WGS) entry which is preliminary data.</text>
</comment>
<accession>A0A8H6K5U0</accession>
<gene>
    <name evidence="2" type="ORF">CPLU01_10299</name>
</gene>
<organism evidence="2 3">
    <name type="scientific">Colletotrichum plurivorum</name>
    <dbReference type="NCBI Taxonomy" id="2175906"/>
    <lineage>
        <taxon>Eukaryota</taxon>
        <taxon>Fungi</taxon>
        <taxon>Dikarya</taxon>
        <taxon>Ascomycota</taxon>
        <taxon>Pezizomycotina</taxon>
        <taxon>Sordariomycetes</taxon>
        <taxon>Hypocreomycetidae</taxon>
        <taxon>Glomerellales</taxon>
        <taxon>Glomerellaceae</taxon>
        <taxon>Colletotrichum</taxon>
        <taxon>Colletotrichum orchidearum species complex</taxon>
    </lineage>
</organism>
<name>A0A8H6K5U0_9PEZI</name>
<feature type="compositionally biased region" description="Basic and acidic residues" evidence="1">
    <location>
        <begin position="19"/>
        <end position="36"/>
    </location>
</feature>
<sequence>MLSLTGVYEHTSSPFRHLLPHDRRLAPARNEKEKKSTPVRRPSTPTPPARPKARPRTGTRSSPPPIQTSDQRPKAAVLADSSGATRVFFTLGRRGYQIINQGGICGFFGKPRRGRIL</sequence>
<reference evidence="2" key="1">
    <citation type="journal article" date="2020" name="Phytopathology">
        <title>Genome Sequence Resources of Colletotrichum truncatum, C. plurivorum, C. musicola, and C. sojae: Four Species Pathogenic to Soybean (Glycine max).</title>
        <authorList>
            <person name="Rogerio F."/>
            <person name="Boufleur T.R."/>
            <person name="Ciampi-Guillardi M."/>
            <person name="Sukno S.A."/>
            <person name="Thon M.R."/>
            <person name="Massola Junior N.S."/>
            <person name="Baroncelli R."/>
        </authorList>
    </citation>
    <scope>NUCLEOTIDE SEQUENCE</scope>
    <source>
        <strain evidence="2">LFN00145</strain>
    </source>
</reference>
<dbReference type="Proteomes" id="UP000654918">
    <property type="component" value="Unassembled WGS sequence"/>
</dbReference>
<keyword evidence="3" id="KW-1185">Reference proteome</keyword>
<protein>
    <submittedName>
        <fullName evidence="2">Uncharacterized protein</fullName>
    </submittedName>
</protein>